<evidence type="ECO:0000256" key="1">
    <source>
        <dbReference type="SAM" id="MobiDB-lite"/>
    </source>
</evidence>
<feature type="region of interest" description="Disordered" evidence="1">
    <location>
        <begin position="25"/>
        <end position="78"/>
    </location>
</feature>
<organism evidence="3 4">
    <name type="scientific">Tanacetum coccineum</name>
    <dbReference type="NCBI Taxonomy" id="301880"/>
    <lineage>
        <taxon>Eukaryota</taxon>
        <taxon>Viridiplantae</taxon>
        <taxon>Streptophyta</taxon>
        <taxon>Embryophyta</taxon>
        <taxon>Tracheophyta</taxon>
        <taxon>Spermatophyta</taxon>
        <taxon>Magnoliopsida</taxon>
        <taxon>eudicotyledons</taxon>
        <taxon>Gunneridae</taxon>
        <taxon>Pentapetalae</taxon>
        <taxon>asterids</taxon>
        <taxon>campanulids</taxon>
        <taxon>Asterales</taxon>
        <taxon>Asteraceae</taxon>
        <taxon>Asteroideae</taxon>
        <taxon>Anthemideae</taxon>
        <taxon>Anthemidinae</taxon>
        <taxon>Tanacetum</taxon>
    </lineage>
</organism>
<dbReference type="GO" id="GO:0003964">
    <property type="term" value="F:RNA-directed DNA polymerase activity"/>
    <property type="evidence" value="ECO:0007669"/>
    <property type="project" value="UniProtKB-KW"/>
</dbReference>
<feature type="compositionally biased region" description="Basic and acidic residues" evidence="1">
    <location>
        <begin position="53"/>
        <end position="69"/>
    </location>
</feature>
<keyword evidence="3" id="KW-0695">RNA-directed DNA polymerase</keyword>
<dbReference type="InterPro" id="IPR043502">
    <property type="entry name" value="DNA/RNA_pol_sf"/>
</dbReference>
<proteinExistence type="predicted"/>
<dbReference type="Pfam" id="PF17919">
    <property type="entry name" value="RT_RNaseH_2"/>
    <property type="match status" value="1"/>
</dbReference>
<dbReference type="CDD" id="cd01647">
    <property type="entry name" value="RT_LTR"/>
    <property type="match status" value="1"/>
</dbReference>
<dbReference type="Gene3D" id="1.10.340.70">
    <property type="match status" value="1"/>
</dbReference>
<keyword evidence="3" id="KW-0548">Nucleotidyltransferase</keyword>
<dbReference type="InterPro" id="IPR041577">
    <property type="entry name" value="RT_RNaseH_2"/>
</dbReference>
<dbReference type="Gene3D" id="2.40.70.10">
    <property type="entry name" value="Acid Proteases"/>
    <property type="match status" value="1"/>
</dbReference>
<dbReference type="Pfam" id="PF17921">
    <property type="entry name" value="Integrase_H2C2"/>
    <property type="match status" value="1"/>
</dbReference>
<keyword evidence="4" id="KW-1185">Reference proteome</keyword>
<dbReference type="PANTHER" id="PTHR24559">
    <property type="entry name" value="TRANSPOSON TY3-I GAG-POL POLYPROTEIN"/>
    <property type="match status" value="1"/>
</dbReference>
<dbReference type="PROSITE" id="PS50994">
    <property type="entry name" value="INTEGRASE"/>
    <property type="match status" value="1"/>
</dbReference>
<accession>A0ABQ4ZFC5</accession>
<dbReference type="Gene3D" id="3.30.420.10">
    <property type="entry name" value="Ribonuclease H-like superfamily/Ribonuclease H"/>
    <property type="match status" value="1"/>
</dbReference>
<dbReference type="InterPro" id="IPR000477">
    <property type="entry name" value="RT_dom"/>
</dbReference>
<dbReference type="InterPro" id="IPR012337">
    <property type="entry name" value="RNaseH-like_sf"/>
</dbReference>
<dbReference type="EMBL" id="BQNB010011309">
    <property type="protein sequence ID" value="GJS88904.1"/>
    <property type="molecule type" value="Genomic_DNA"/>
</dbReference>
<dbReference type="SUPFAM" id="SSF56672">
    <property type="entry name" value="DNA/RNA polymerases"/>
    <property type="match status" value="1"/>
</dbReference>
<keyword evidence="3" id="KW-0808">Transferase</keyword>
<dbReference type="Pfam" id="PF00078">
    <property type="entry name" value="RVT_1"/>
    <property type="match status" value="1"/>
</dbReference>
<protein>
    <submittedName>
        <fullName evidence="3">Reverse transcriptase domain-containing protein</fullName>
    </submittedName>
</protein>
<dbReference type="Gene3D" id="3.30.70.270">
    <property type="match status" value="1"/>
</dbReference>
<dbReference type="InterPro" id="IPR043128">
    <property type="entry name" value="Rev_trsase/Diguanyl_cyclase"/>
</dbReference>
<dbReference type="CDD" id="cd00303">
    <property type="entry name" value="retropepsin_like"/>
    <property type="match status" value="1"/>
</dbReference>
<dbReference type="PANTHER" id="PTHR24559:SF444">
    <property type="entry name" value="REVERSE TRANSCRIPTASE DOMAIN-CONTAINING PROTEIN"/>
    <property type="match status" value="1"/>
</dbReference>
<dbReference type="InterPro" id="IPR021109">
    <property type="entry name" value="Peptidase_aspartic_dom_sf"/>
</dbReference>
<evidence type="ECO:0000313" key="3">
    <source>
        <dbReference type="EMBL" id="GJS88904.1"/>
    </source>
</evidence>
<dbReference type="Proteomes" id="UP001151760">
    <property type="component" value="Unassembled WGS sequence"/>
</dbReference>
<reference evidence="3" key="2">
    <citation type="submission" date="2022-01" db="EMBL/GenBank/DDBJ databases">
        <authorList>
            <person name="Yamashiro T."/>
            <person name="Shiraishi A."/>
            <person name="Satake H."/>
            <person name="Nakayama K."/>
        </authorList>
    </citation>
    <scope>NUCLEOTIDE SEQUENCE</scope>
</reference>
<dbReference type="InterPro" id="IPR001584">
    <property type="entry name" value="Integrase_cat-core"/>
</dbReference>
<dbReference type="InterPro" id="IPR053134">
    <property type="entry name" value="RNA-dir_DNA_polymerase"/>
</dbReference>
<evidence type="ECO:0000313" key="4">
    <source>
        <dbReference type="Proteomes" id="UP001151760"/>
    </source>
</evidence>
<name>A0ABQ4ZFC5_9ASTR</name>
<gene>
    <name evidence="3" type="ORF">Tco_0771540</name>
</gene>
<feature type="domain" description="Integrase catalytic" evidence="2">
    <location>
        <begin position="573"/>
        <end position="628"/>
    </location>
</feature>
<sequence length="628" mass="71832">MHNQFSQILTTFEVYRTPAPKPDAPTFAITTRPGITTYDTPYPTPLNLTNVDNTEREIGNEGPKSEETTTTKSKKIPHLPTLYPPFKSSSVPFPSWLKKQKKDDDEENSCISKLKPTRMSIKLADRSVKYHIGVCENLLVKTNKFIFPVDFVVLEMDEDELVPIILGRPFLATSRTIIDVHEGKLSMRLGNKTVTFNIRKSLKSKYSRNDYLPWVSPVQVVPKKGGMTVVKNEKNELIPQRTVTGWCMCIDYRKLNDATRKDYFPLPSIDQMRERLAEHEYYCFLDGFSGYFQIPITSEDKEKSTFTCPYDTFTYKRMPFGLCNALATFQRYTMAIFHELIEDGMVVFMDDFSVFGSSFDHCLKNLENMLKRCEETNLVLNWEKCHFMVKEGIVLGHKVSGSGIEVDKEKIKAFWAMQAFTEECIQAFDKLKRELTQAPIMIKPDWSLPFEIMCDASDCAAEAILGQRKEKHFQPIHYASKMMSKAQENYTTTEKELLVVCADQIIWRCVAGNEASQIDRQCHSGPSGGHHGIATAARKVFEAEFYWPNIFHDARKLVQSCNACQRAGNISARGETPQKYIQVCEIFDAWGIDFMGPFPSSNRNKYIIVAIDYVSKWVEAQAFLTSDA</sequence>
<reference evidence="3" key="1">
    <citation type="journal article" date="2022" name="Int. J. Mol. Sci.">
        <title>Draft Genome of Tanacetum Coccineum: Genomic Comparison of Closely Related Tanacetum-Family Plants.</title>
        <authorList>
            <person name="Yamashiro T."/>
            <person name="Shiraishi A."/>
            <person name="Nakayama K."/>
            <person name="Satake H."/>
        </authorList>
    </citation>
    <scope>NUCLEOTIDE SEQUENCE</scope>
</reference>
<evidence type="ECO:0000259" key="2">
    <source>
        <dbReference type="PROSITE" id="PS50994"/>
    </source>
</evidence>
<comment type="caution">
    <text evidence="3">The sequence shown here is derived from an EMBL/GenBank/DDBJ whole genome shotgun (WGS) entry which is preliminary data.</text>
</comment>
<dbReference type="SUPFAM" id="SSF53098">
    <property type="entry name" value="Ribonuclease H-like"/>
    <property type="match status" value="1"/>
</dbReference>
<dbReference type="InterPro" id="IPR041588">
    <property type="entry name" value="Integrase_H2C2"/>
</dbReference>
<dbReference type="InterPro" id="IPR036397">
    <property type="entry name" value="RNaseH_sf"/>
</dbReference>